<dbReference type="InterPro" id="IPR019734">
    <property type="entry name" value="TPR_rpt"/>
</dbReference>
<protein>
    <submittedName>
        <fullName evidence="2">Uncharacterized protein</fullName>
    </submittedName>
</protein>
<keyword evidence="3" id="KW-1185">Reference proteome</keyword>
<dbReference type="Proteomes" id="UP000245250">
    <property type="component" value="Chromosome"/>
</dbReference>
<sequence>MKKTFPLIVFLISLQFFGQNDPKTAFQKSKYELAVSYYKKADFTKAIDLFSLAANIKPESEIGQEAIKKVDTLREVLRKEILDQAVGTWKKSGNQPVWSSTAVNNENQSTVEELIEIKEDQILFYEVDKKTKTKKLLKTENLIYNDANNTVSPFSEIILSDGTIWNCSISEKADVLHVVNVAVKTEDGIEKIKSDNEESYYIKN</sequence>
<dbReference type="KEGG" id="fcr:HYN56_23955"/>
<feature type="repeat" description="TPR" evidence="1">
    <location>
        <begin position="27"/>
        <end position="60"/>
    </location>
</feature>
<gene>
    <name evidence="2" type="ORF">HYN56_23955</name>
</gene>
<keyword evidence="1" id="KW-0802">TPR repeat</keyword>
<reference evidence="2 3" key="1">
    <citation type="submission" date="2018-05" db="EMBL/GenBank/DDBJ databases">
        <title>Genome sequencing of Flavobacterium sp. HYN0056.</title>
        <authorList>
            <person name="Yi H."/>
            <person name="Baek C."/>
        </authorList>
    </citation>
    <scope>NUCLEOTIDE SEQUENCE [LARGE SCALE GENOMIC DNA]</scope>
    <source>
        <strain evidence="2 3">HYN0056</strain>
    </source>
</reference>
<proteinExistence type="predicted"/>
<dbReference type="Gene3D" id="1.25.40.10">
    <property type="entry name" value="Tetratricopeptide repeat domain"/>
    <property type="match status" value="1"/>
</dbReference>
<dbReference type="InterPro" id="IPR011990">
    <property type="entry name" value="TPR-like_helical_dom_sf"/>
</dbReference>
<dbReference type="RefSeq" id="WP_109194510.1">
    <property type="nucleotide sequence ID" value="NZ_CP029255.1"/>
</dbReference>
<dbReference type="EMBL" id="CP029255">
    <property type="protein sequence ID" value="AWK07118.1"/>
    <property type="molecule type" value="Genomic_DNA"/>
</dbReference>
<dbReference type="PROSITE" id="PS50005">
    <property type="entry name" value="TPR"/>
    <property type="match status" value="1"/>
</dbReference>
<dbReference type="OrthoDB" id="1375930at2"/>
<name>A0A2S1YTP3_9FLAO</name>
<evidence type="ECO:0000313" key="3">
    <source>
        <dbReference type="Proteomes" id="UP000245250"/>
    </source>
</evidence>
<accession>A0A2S1YTP3</accession>
<evidence type="ECO:0000256" key="1">
    <source>
        <dbReference type="PROSITE-ProRule" id="PRU00339"/>
    </source>
</evidence>
<evidence type="ECO:0000313" key="2">
    <source>
        <dbReference type="EMBL" id="AWK07118.1"/>
    </source>
</evidence>
<organism evidence="2 3">
    <name type="scientific">Flavobacterium crocinum</name>
    <dbReference type="NCBI Taxonomy" id="2183896"/>
    <lineage>
        <taxon>Bacteria</taxon>
        <taxon>Pseudomonadati</taxon>
        <taxon>Bacteroidota</taxon>
        <taxon>Flavobacteriia</taxon>
        <taxon>Flavobacteriales</taxon>
        <taxon>Flavobacteriaceae</taxon>
        <taxon>Flavobacterium</taxon>
    </lineage>
</organism>
<dbReference type="AlphaFoldDB" id="A0A2S1YTP3"/>